<reference evidence="4" key="1">
    <citation type="submission" date="2016-10" db="EMBL/GenBank/DDBJ databases">
        <authorList>
            <person name="Varghese N."/>
            <person name="Submissions S."/>
        </authorList>
    </citation>
    <scope>NUCLEOTIDE SEQUENCE [LARGE SCALE GENOMIC DNA]</scope>
    <source>
        <strain evidence="4">DSM 44796</strain>
    </source>
</reference>
<evidence type="ECO:0000313" key="4">
    <source>
        <dbReference type="Proteomes" id="UP000199682"/>
    </source>
</evidence>
<gene>
    <name evidence="3" type="ORF">SAMN04488074_113117</name>
</gene>
<dbReference type="PROSITE" id="PS50231">
    <property type="entry name" value="RICIN_B_LECTIN"/>
    <property type="match status" value="2"/>
</dbReference>
<dbReference type="GO" id="GO:0030246">
    <property type="term" value="F:carbohydrate binding"/>
    <property type="evidence" value="ECO:0007669"/>
    <property type="project" value="UniProtKB-KW"/>
</dbReference>
<dbReference type="SMART" id="SM00458">
    <property type="entry name" value="RICIN"/>
    <property type="match status" value="2"/>
</dbReference>
<organism evidence="3 4">
    <name type="scientific">Lentzea albidocapillata subsp. violacea</name>
    <dbReference type="NCBI Taxonomy" id="128104"/>
    <lineage>
        <taxon>Bacteria</taxon>
        <taxon>Bacillati</taxon>
        <taxon>Actinomycetota</taxon>
        <taxon>Actinomycetes</taxon>
        <taxon>Pseudonocardiales</taxon>
        <taxon>Pseudonocardiaceae</taxon>
        <taxon>Lentzea</taxon>
    </lineage>
</organism>
<dbReference type="Proteomes" id="UP000199682">
    <property type="component" value="Unassembled WGS sequence"/>
</dbReference>
<feature type="chain" id="PRO_5011690153" evidence="1">
    <location>
        <begin position="24"/>
        <end position="290"/>
    </location>
</feature>
<dbReference type="AlphaFoldDB" id="A0A1G9MRX7"/>
<dbReference type="Gene3D" id="2.80.10.50">
    <property type="match status" value="2"/>
</dbReference>
<dbReference type="InterPro" id="IPR035992">
    <property type="entry name" value="Ricin_B-like_lectins"/>
</dbReference>
<dbReference type="CDD" id="cd00161">
    <property type="entry name" value="beta-trefoil_Ricin-like"/>
    <property type="match status" value="2"/>
</dbReference>
<protein>
    <submittedName>
        <fullName evidence="3">Ricin-type beta-trefoil lectin domain-containing protein</fullName>
    </submittedName>
</protein>
<dbReference type="Pfam" id="PF14200">
    <property type="entry name" value="RicinB_lectin_2"/>
    <property type="match status" value="2"/>
</dbReference>
<evidence type="ECO:0000259" key="2">
    <source>
        <dbReference type="SMART" id="SM00458"/>
    </source>
</evidence>
<sequence>MKMLSVALAAIALGAVTVAPASAAPEGNKIVEIKSAADGLCLDFTRSDTSRAGMSACTGGAAQQFERIPTATGGSYLRNIADGHCVDGYSSDVLDTQCQHGVPGQRFQEVADADGTVRLSAPTRSGTRFIDSVLFAGDGTVIMADDSARSTQRWLVREVGVVPPPQLGAVTKLRSAYEGTCVTDGVNYFNELKPCATASGFERIDVGGGKVALRSQASGKCLAVAAPSDSVQLADCDTTAPDQQWTLTGDELGNYTIANADRHLLPFGDRVIVYPYAAIGLLQHWQLPAA</sequence>
<keyword evidence="3" id="KW-0430">Lectin</keyword>
<feature type="domain" description="Ricin B lectin" evidence="2">
    <location>
        <begin position="27"/>
        <end position="157"/>
    </location>
</feature>
<keyword evidence="1" id="KW-0732">Signal</keyword>
<dbReference type="EMBL" id="FNET01000013">
    <property type="protein sequence ID" value="SDL77018.1"/>
    <property type="molecule type" value="Genomic_DNA"/>
</dbReference>
<name>A0A1G9MRX7_9PSEU</name>
<evidence type="ECO:0000256" key="1">
    <source>
        <dbReference type="SAM" id="SignalP"/>
    </source>
</evidence>
<dbReference type="SUPFAM" id="SSF50370">
    <property type="entry name" value="Ricin B-like lectins"/>
    <property type="match status" value="2"/>
</dbReference>
<dbReference type="InterPro" id="IPR000772">
    <property type="entry name" value="Ricin_B_lectin"/>
</dbReference>
<feature type="domain" description="Ricin B lectin" evidence="2">
    <location>
        <begin position="168"/>
        <end position="288"/>
    </location>
</feature>
<feature type="signal peptide" evidence="1">
    <location>
        <begin position="1"/>
        <end position="23"/>
    </location>
</feature>
<accession>A0A1G9MRX7</accession>
<evidence type="ECO:0000313" key="3">
    <source>
        <dbReference type="EMBL" id="SDL77018.1"/>
    </source>
</evidence>
<proteinExistence type="predicted"/>